<accession>A0ABP0SBK9</accession>
<dbReference type="InterPro" id="IPR021139">
    <property type="entry name" value="NYN"/>
</dbReference>
<feature type="domain" description="NYN" evidence="1">
    <location>
        <begin position="49"/>
        <end position="165"/>
    </location>
</feature>
<evidence type="ECO:0000313" key="3">
    <source>
        <dbReference type="Proteomes" id="UP001642484"/>
    </source>
</evidence>
<evidence type="ECO:0000259" key="1">
    <source>
        <dbReference type="Pfam" id="PF01936"/>
    </source>
</evidence>
<proteinExistence type="predicted"/>
<name>A0ABP0SBK9_9DINO</name>
<organism evidence="2 3">
    <name type="scientific">Durusdinium trenchii</name>
    <dbReference type="NCBI Taxonomy" id="1381693"/>
    <lineage>
        <taxon>Eukaryota</taxon>
        <taxon>Sar</taxon>
        <taxon>Alveolata</taxon>
        <taxon>Dinophyceae</taxon>
        <taxon>Suessiales</taxon>
        <taxon>Symbiodiniaceae</taxon>
        <taxon>Durusdinium</taxon>
    </lineage>
</organism>
<dbReference type="Proteomes" id="UP001642484">
    <property type="component" value="Unassembled WGS sequence"/>
</dbReference>
<comment type="caution">
    <text evidence="2">The sequence shown here is derived from an EMBL/GenBank/DDBJ whole genome shotgun (WGS) entry which is preliminary data.</text>
</comment>
<dbReference type="Pfam" id="PF01936">
    <property type="entry name" value="NYN"/>
    <property type="match status" value="1"/>
</dbReference>
<reference evidence="2 3" key="1">
    <citation type="submission" date="2024-02" db="EMBL/GenBank/DDBJ databases">
        <authorList>
            <person name="Chen Y."/>
            <person name="Shah S."/>
            <person name="Dougan E. K."/>
            <person name="Thang M."/>
            <person name="Chan C."/>
        </authorList>
    </citation>
    <scope>NUCLEOTIDE SEQUENCE [LARGE SCALE GENOMIC DNA]</scope>
</reference>
<gene>
    <name evidence="2" type="ORF">CCMP2556_LOCUS51064</name>
</gene>
<protein>
    <recommendedName>
        <fullName evidence="1">NYN domain-containing protein</fullName>
    </recommendedName>
</protein>
<sequence length="474" mass="52707">MRRLCRWSLPQVCKSPSAACTIHRIVVLGWHGFGTSKKIKKLPQTTLLVDADVHSVEEIRQAISRLKDEGGLVRTKIFAEPARQDNKKWGRLIKEQGVAFCPVHRATIVDHAKQPNDEAITLAMQELSGQSHSCHDGVALLTSDLGFLVAVLKAQASGLRMTVVIPEYKYSTLRGYNDSGVKVLELETGSQERGSRVRAILHTNGDGSVKLVADAYRSFDNTKGGEFVRGVLQELGYATGKYLTPACAKFWFAHGLGSLVVFPDQLSTLAVQKAISQSSRAKSWKRYNDNLAFFAPTRRVARSGTYGSILAHSIFLAGGPFMLKDSPLLVSQALRRLGYLDDEMNADESEAMFNFVNVSANKVMLRMIGILPCLEDSSAEVREKLRVAFLSHESRSQWQMLGGTSERVQQILLKEKLLANSHFGCKSCQILDAMKAYVKKFQLEHKKTFNALARVIIHHSDKSPSKRAMIEFKL</sequence>
<keyword evidence="3" id="KW-1185">Reference proteome</keyword>
<dbReference type="EMBL" id="CAXAMN010027251">
    <property type="protein sequence ID" value="CAK9109738.1"/>
    <property type="molecule type" value="Genomic_DNA"/>
</dbReference>
<evidence type="ECO:0000313" key="2">
    <source>
        <dbReference type="EMBL" id="CAK9109738.1"/>
    </source>
</evidence>